<feature type="transmembrane region" description="Helical" evidence="8">
    <location>
        <begin position="417"/>
        <end position="434"/>
    </location>
</feature>
<keyword evidence="6 8" id="KW-0472">Membrane</keyword>
<dbReference type="OrthoDB" id="6612291at2759"/>
<evidence type="ECO:0000256" key="1">
    <source>
        <dbReference type="ARBA" id="ARBA00004141"/>
    </source>
</evidence>
<keyword evidence="11" id="KW-1185">Reference proteome</keyword>
<dbReference type="RefSeq" id="XP_040687792.1">
    <property type="nucleotide sequence ID" value="XM_040838527.1"/>
</dbReference>
<feature type="transmembrane region" description="Helical" evidence="8">
    <location>
        <begin position="340"/>
        <end position="359"/>
    </location>
</feature>
<dbReference type="InterPro" id="IPR020846">
    <property type="entry name" value="MFS_dom"/>
</dbReference>
<dbReference type="InterPro" id="IPR003663">
    <property type="entry name" value="Sugar/inositol_transpt"/>
</dbReference>
<feature type="transmembrane region" description="Helical" evidence="8">
    <location>
        <begin position="154"/>
        <end position="172"/>
    </location>
</feature>
<feature type="transmembrane region" description="Helical" evidence="8">
    <location>
        <begin position="96"/>
        <end position="117"/>
    </location>
</feature>
<dbReference type="PANTHER" id="PTHR48022">
    <property type="entry name" value="PLASTIDIC GLUCOSE TRANSPORTER 4"/>
    <property type="match status" value="1"/>
</dbReference>
<protein>
    <recommendedName>
        <fullName evidence="9">Major facilitator superfamily (MFS) profile domain-containing protein</fullName>
    </recommendedName>
</protein>
<feature type="transmembrane region" description="Helical" evidence="8">
    <location>
        <begin position="312"/>
        <end position="333"/>
    </location>
</feature>
<dbReference type="InterPro" id="IPR036259">
    <property type="entry name" value="MFS_trans_sf"/>
</dbReference>
<dbReference type="InterPro" id="IPR050360">
    <property type="entry name" value="MFS_Sugar_Transporters"/>
</dbReference>
<dbReference type="GO" id="GO:0016020">
    <property type="term" value="C:membrane"/>
    <property type="evidence" value="ECO:0007669"/>
    <property type="project" value="UniProtKB-SubCell"/>
</dbReference>
<organism evidence="10 11">
    <name type="scientific">Aspergillus wentii DTO 134E9</name>
    <dbReference type="NCBI Taxonomy" id="1073089"/>
    <lineage>
        <taxon>Eukaryota</taxon>
        <taxon>Fungi</taxon>
        <taxon>Dikarya</taxon>
        <taxon>Ascomycota</taxon>
        <taxon>Pezizomycotina</taxon>
        <taxon>Eurotiomycetes</taxon>
        <taxon>Eurotiomycetidae</taxon>
        <taxon>Eurotiales</taxon>
        <taxon>Aspergillaceae</taxon>
        <taxon>Aspergillus</taxon>
        <taxon>Aspergillus subgen. Cremei</taxon>
    </lineage>
</organism>
<evidence type="ECO:0000256" key="2">
    <source>
        <dbReference type="ARBA" id="ARBA00010992"/>
    </source>
</evidence>
<sequence length="514" mass="56758">MGVFYGRSLRLAQVALIVAPAFILFGYNQAGLGPLATLQSWVHTFPDIDTLNTEGATKEKNTTSKGAVIASFQIGALFGALSCSYLGEKFGRRKTIFLGAILSVIGQVLQTASYNIIQFTVGRIILGFGIGQMSVAVPVWQSECSSAKNRGQHVVTDGIFICLGYVLCNWIDFGLSKADGTTQWRVPLAISFFFSVVMLASVFFLPESPRWLVRVGRIEEAASSLAAYKGLSKEDEAIQMEVTGIETSLEVTAESVSWKEMLSGNDQERLFYRFCLCMALQCLQQLCGGNLISVYASTIFKENLGMSSDLSSILAACALTWKFLCSFIAFFTIDRLGRRKVFIISGTGMCCCMLALSVTNSFGEGNKSASIVSALFIFLFNSFYPIGFLGGNFLYCTEVAPVRLRVAMSAMSTANHWLWNFVVVLVTPVALNTISWRYYVIYTVLSGCIPIMVYIFFPETKNRNLESINHVFRDAPTTWHIVSMARSLPEGETTEVVLEGNKEKDLEVQQMERV</sequence>
<dbReference type="InterPro" id="IPR005828">
    <property type="entry name" value="MFS_sugar_transport-like"/>
</dbReference>
<comment type="subcellular location">
    <subcellularLocation>
        <location evidence="1">Membrane</location>
        <topology evidence="1">Multi-pass membrane protein</topology>
    </subcellularLocation>
</comment>
<dbReference type="Proteomes" id="UP000184383">
    <property type="component" value="Unassembled WGS sequence"/>
</dbReference>
<feature type="transmembrane region" description="Helical" evidence="8">
    <location>
        <begin position="371"/>
        <end position="396"/>
    </location>
</feature>
<feature type="transmembrane region" description="Helical" evidence="8">
    <location>
        <begin position="270"/>
        <end position="292"/>
    </location>
</feature>
<proteinExistence type="inferred from homology"/>
<feature type="transmembrane region" description="Helical" evidence="8">
    <location>
        <begin position="123"/>
        <end position="142"/>
    </location>
</feature>
<evidence type="ECO:0000256" key="4">
    <source>
        <dbReference type="ARBA" id="ARBA00022692"/>
    </source>
</evidence>
<dbReference type="GeneID" id="63754375"/>
<reference evidence="11" key="1">
    <citation type="journal article" date="2017" name="Genome Biol.">
        <title>Comparative genomics reveals high biological diversity and specific adaptations in the industrially and medically important fungal genus Aspergillus.</title>
        <authorList>
            <person name="de Vries R.P."/>
            <person name="Riley R."/>
            <person name="Wiebenga A."/>
            <person name="Aguilar-Osorio G."/>
            <person name="Amillis S."/>
            <person name="Uchima C.A."/>
            <person name="Anderluh G."/>
            <person name="Asadollahi M."/>
            <person name="Askin M."/>
            <person name="Barry K."/>
            <person name="Battaglia E."/>
            <person name="Bayram O."/>
            <person name="Benocci T."/>
            <person name="Braus-Stromeyer S.A."/>
            <person name="Caldana C."/>
            <person name="Canovas D."/>
            <person name="Cerqueira G.C."/>
            <person name="Chen F."/>
            <person name="Chen W."/>
            <person name="Choi C."/>
            <person name="Clum A."/>
            <person name="Dos Santos R.A."/>
            <person name="Damasio A.R."/>
            <person name="Diallinas G."/>
            <person name="Emri T."/>
            <person name="Fekete E."/>
            <person name="Flipphi M."/>
            <person name="Freyberg S."/>
            <person name="Gallo A."/>
            <person name="Gournas C."/>
            <person name="Habgood R."/>
            <person name="Hainaut M."/>
            <person name="Harispe M.L."/>
            <person name="Henrissat B."/>
            <person name="Hilden K.S."/>
            <person name="Hope R."/>
            <person name="Hossain A."/>
            <person name="Karabika E."/>
            <person name="Karaffa L."/>
            <person name="Karanyi Z."/>
            <person name="Krasevec N."/>
            <person name="Kuo A."/>
            <person name="Kusch H."/>
            <person name="LaButti K."/>
            <person name="Lagendijk E.L."/>
            <person name="Lapidus A."/>
            <person name="Levasseur A."/>
            <person name="Lindquist E."/>
            <person name="Lipzen A."/>
            <person name="Logrieco A.F."/>
            <person name="MacCabe A."/>
            <person name="Maekelae M.R."/>
            <person name="Malavazi I."/>
            <person name="Melin P."/>
            <person name="Meyer V."/>
            <person name="Mielnichuk N."/>
            <person name="Miskei M."/>
            <person name="Molnar A.P."/>
            <person name="Mule G."/>
            <person name="Ngan C.Y."/>
            <person name="Orejas M."/>
            <person name="Orosz E."/>
            <person name="Ouedraogo J.P."/>
            <person name="Overkamp K.M."/>
            <person name="Park H.-S."/>
            <person name="Perrone G."/>
            <person name="Piumi F."/>
            <person name="Punt P.J."/>
            <person name="Ram A.F."/>
            <person name="Ramon A."/>
            <person name="Rauscher S."/>
            <person name="Record E."/>
            <person name="Riano-Pachon D.M."/>
            <person name="Robert V."/>
            <person name="Roehrig J."/>
            <person name="Ruller R."/>
            <person name="Salamov A."/>
            <person name="Salih N.S."/>
            <person name="Samson R.A."/>
            <person name="Sandor E."/>
            <person name="Sanguinetti M."/>
            <person name="Schuetze T."/>
            <person name="Sepcic K."/>
            <person name="Shelest E."/>
            <person name="Sherlock G."/>
            <person name="Sophianopoulou V."/>
            <person name="Squina F.M."/>
            <person name="Sun H."/>
            <person name="Susca A."/>
            <person name="Todd R.B."/>
            <person name="Tsang A."/>
            <person name="Unkles S.E."/>
            <person name="van de Wiele N."/>
            <person name="van Rossen-Uffink D."/>
            <person name="Oliveira J.V."/>
            <person name="Vesth T.C."/>
            <person name="Visser J."/>
            <person name="Yu J.-H."/>
            <person name="Zhou M."/>
            <person name="Andersen M.R."/>
            <person name="Archer D.B."/>
            <person name="Baker S.E."/>
            <person name="Benoit I."/>
            <person name="Brakhage A.A."/>
            <person name="Braus G.H."/>
            <person name="Fischer R."/>
            <person name="Frisvad J.C."/>
            <person name="Goldman G.H."/>
            <person name="Houbraken J."/>
            <person name="Oakley B."/>
            <person name="Pocsi I."/>
            <person name="Scazzocchio C."/>
            <person name="Seiboth B."/>
            <person name="vanKuyk P.A."/>
            <person name="Wortman J."/>
            <person name="Dyer P.S."/>
            <person name="Grigoriev I.V."/>
        </authorList>
    </citation>
    <scope>NUCLEOTIDE SEQUENCE [LARGE SCALE GENOMIC DNA]</scope>
    <source>
        <strain evidence="11">DTO 134E9</strain>
    </source>
</reference>
<dbReference type="GO" id="GO:0005351">
    <property type="term" value="F:carbohydrate:proton symporter activity"/>
    <property type="evidence" value="ECO:0007669"/>
    <property type="project" value="TreeGrafter"/>
</dbReference>
<dbReference type="FunFam" id="1.20.1250.20:FF:000090">
    <property type="entry name" value="MFS sugar transporter, putative"/>
    <property type="match status" value="1"/>
</dbReference>
<evidence type="ECO:0000313" key="10">
    <source>
        <dbReference type="EMBL" id="OJJ34116.1"/>
    </source>
</evidence>
<evidence type="ECO:0000259" key="9">
    <source>
        <dbReference type="PROSITE" id="PS50850"/>
    </source>
</evidence>
<dbReference type="Gene3D" id="1.20.1250.20">
    <property type="entry name" value="MFS general substrate transporter like domains"/>
    <property type="match status" value="1"/>
</dbReference>
<dbReference type="NCBIfam" id="TIGR00879">
    <property type="entry name" value="SP"/>
    <property type="match status" value="1"/>
</dbReference>
<dbReference type="EMBL" id="KV878213">
    <property type="protein sequence ID" value="OJJ34116.1"/>
    <property type="molecule type" value="Genomic_DNA"/>
</dbReference>
<feature type="domain" description="Major facilitator superfamily (MFS) profile" evidence="9">
    <location>
        <begin position="14"/>
        <end position="461"/>
    </location>
</feature>
<gene>
    <name evidence="10" type="ORF">ASPWEDRAFT_60584</name>
</gene>
<feature type="transmembrane region" description="Helical" evidence="8">
    <location>
        <begin position="12"/>
        <end position="30"/>
    </location>
</feature>
<evidence type="ECO:0000256" key="7">
    <source>
        <dbReference type="RuleBase" id="RU003346"/>
    </source>
</evidence>
<dbReference type="VEuPathDB" id="FungiDB:ASPWEDRAFT_60584"/>
<dbReference type="PRINTS" id="PR00171">
    <property type="entry name" value="SUGRTRNSPORT"/>
</dbReference>
<evidence type="ECO:0000313" key="11">
    <source>
        <dbReference type="Proteomes" id="UP000184383"/>
    </source>
</evidence>
<dbReference type="PROSITE" id="PS50850">
    <property type="entry name" value="MFS"/>
    <property type="match status" value="1"/>
</dbReference>
<evidence type="ECO:0000256" key="3">
    <source>
        <dbReference type="ARBA" id="ARBA00022448"/>
    </source>
</evidence>
<accession>A0A1L9RGQ1</accession>
<keyword evidence="3 7" id="KW-0813">Transport</keyword>
<comment type="similarity">
    <text evidence="2 7">Belongs to the major facilitator superfamily. Sugar transporter (TC 2.A.1.1) family.</text>
</comment>
<evidence type="ECO:0000256" key="5">
    <source>
        <dbReference type="ARBA" id="ARBA00022989"/>
    </source>
</evidence>
<feature type="transmembrane region" description="Helical" evidence="8">
    <location>
        <begin position="67"/>
        <end position="87"/>
    </location>
</feature>
<keyword evidence="5 8" id="KW-1133">Transmembrane helix</keyword>
<name>A0A1L9RGQ1_ASPWE</name>
<dbReference type="InterPro" id="IPR005829">
    <property type="entry name" value="Sugar_transporter_CS"/>
</dbReference>
<feature type="transmembrane region" description="Helical" evidence="8">
    <location>
        <begin position="184"/>
        <end position="205"/>
    </location>
</feature>
<dbReference type="AlphaFoldDB" id="A0A1L9RGQ1"/>
<evidence type="ECO:0000256" key="8">
    <source>
        <dbReference type="SAM" id="Phobius"/>
    </source>
</evidence>
<dbReference type="PANTHER" id="PTHR48022:SF45">
    <property type="entry name" value="MAJOR FACILITATOR SUPERFAMILY (MFS) PROFILE DOMAIN-CONTAINING PROTEIN-RELATED"/>
    <property type="match status" value="1"/>
</dbReference>
<dbReference type="Pfam" id="PF00083">
    <property type="entry name" value="Sugar_tr"/>
    <property type="match status" value="1"/>
</dbReference>
<keyword evidence="4 8" id="KW-0812">Transmembrane</keyword>
<dbReference type="SUPFAM" id="SSF103473">
    <property type="entry name" value="MFS general substrate transporter"/>
    <property type="match status" value="1"/>
</dbReference>
<feature type="transmembrane region" description="Helical" evidence="8">
    <location>
        <begin position="440"/>
        <end position="457"/>
    </location>
</feature>
<evidence type="ECO:0000256" key="6">
    <source>
        <dbReference type="ARBA" id="ARBA00023136"/>
    </source>
</evidence>
<dbReference type="PROSITE" id="PS00216">
    <property type="entry name" value="SUGAR_TRANSPORT_1"/>
    <property type="match status" value="1"/>
</dbReference>